<organism evidence="1 2">
    <name type="scientific">Plectonema radiosum NIES-515</name>
    <dbReference type="NCBI Taxonomy" id="2986073"/>
    <lineage>
        <taxon>Bacteria</taxon>
        <taxon>Bacillati</taxon>
        <taxon>Cyanobacteriota</taxon>
        <taxon>Cyanophyceae</taxon>
        <taxon>Oscillatoriophycideae</taxon>
        <taxon>Oscillatoriales</taxon>
        <taxon>Microcoleaceae</taxon>
        <taxon>Plectonema</taxon>
    </lineage>
</organism>
<evidence type="ECO:0000313" key="2">
    <source>
        <dbReference type="Proteomes" id="UP001526143"/>
    </source>
</evidence>
<accession>A0ABT3AYF6</accession>
<dbReference type="EMBL" id="JAOWRF010000142">
    <property type="protein sequence ID" value="MCV3213750.1"/>
    <property type="molecule type" value="Genomic_DNA"/>
</dbReference>
<dbReference type="Pfam" id="PF11103">
    <property type="entry name" value="DUF2887"/>
    <property type="match status" value="1"/>
</dbReference>
<dbReference type="RefSeq" id="WP_263745278.1">
    <property type="nucleotide sequence ID" value="NZ_JAOWRF010000142.1"/>
</dbReference>
<reference evidence="1 2" key="1">
    <citation type="submission" date="2022-10" db="EMBL/GenBank/DDBJ databases">
        <title>Identification of biosynthetic pathway for the production of the potent trypsin inhibitor radiosumin.</title>
        <authorList>
            <person name="Fewer D.P."/>
            <person name="Delbaje E."/>
            <person name="Ouyang X."/>
            <person name="Agostino P.D."/>
            <person name="Wahlsten M."/>
            <person name="Jokela J."/>
            <person name="Permi P."/>
            <person name="Haapaniemi E."/>
            <person name="Koistinen H."/>
        </authorList>
    </citation>
    <scope>NUCLEOTIDE SEQUENCE [LARGE SCALE GENOMIC DNA]</scope>
    <source>
        <strain evidence="1 2">NIES-515</strain>
    </source>
</reference>
<dbReference type="NCBIfam" id="TIGR01784">
    <property type="entry name" value="T_den_put_tspse"/>
    <property type="match status" value="1"/>
</dbReference>
<dbReference type="InterPro" id="IPR022573">
    <property type="entry name" value="DUF2887"/>
</dbReference>
<sequence length="285" mass="32432">MSVRQTRKYTHKFHAPTTLKTDSIFYRIFQSLPSTFFELINQPASLAQAYQFSSVEVKQLAFRIDGVFLPNTSELPIYFAEVQFQPDKKFYSRLFAEIFNYLDKTELINNWGGVVIFPNRSVDTGATERYTELLNSPRVTRIYLDELTAIAASSIGIEAVKLIIEPESTATTKAIEIVNSARQQIIDAAQQREIIQLIETILIYKLPRLSREEMGKMFGLNELKQTRFYQEVFAEGKLEGKLEGKEEGKLETIPQLLALGLSIQQIAQALGLDEQVVRQAAQPKL</sequence>
<comment type="caution">
    <text evidence="1">The sequence shown here is derived from an EMBL/GenBank/DDBJ whole genome shotgun (WGS) entry which is preliminary data.</text>
</comment>
<dbReference type="PANTHER" id="PTHR35586">
    <property type="entry name" value="SLL1691 PROTEIN"/>
    <property type="match status" value="1"/>
</dbReference>
<name>A0ABT3AYF6_9CYAN</name>
<dbReference type="InterPro" id="IPR010106">
    <property type="entry name" value="RpnA"/>
</dbReference>
<evidence type="ECO:0000313" key="1">
    <source>
        <dbReference type="EMBL" id="MCV3213750.1"/>
    </source>
</evidence>
<proteinExistence type="predicted"/>
<keyword evidence="2" id="KW-1185">Reference proteome</keyword>
<dbReference type="Proteomes" id="UP001526143">
    <property type="component" value="Unassembled WGS sequence"/>
</dbReference>
<dbReference type="PANTHER" id="PTHR35586:SF2">
    <property type="entry name" value="SLL1542 PROTEIN"/>
    <property type="match status" value="1"/>
</dbReference>
<protein>
    <submittedName>
        <fullName evidence="1">Rpn family recombination-promoting nuclease/putative transposase</fullName>
    </submittedName>
</protein>
<gene>
    <name evidence="1" type="ORF">OGM63_09535</name>
</gene>